<dbReference type="AlphaFoldDB" id="A0A1X2IXT0"/>
<dbReference type="Proteomes" id="UP000193560">
    <property type="component" value="Unassembled WGS sequence"/>
</dbReference>
<comment type="caution">
    <text evidence="2">The sequence shown here is derived from an EMBL/GenBank/DDBJ whole genome shotgun (WGS) entry which is preliminary data.</text>
</comment>
<accession>A0A1X2IXT0</accession>
<feature type="compositionally biased region" description="Low complexity" evidence="1">
    <location>
        <begin position="211"/>
        <end position="250"/>
    </location>
</feature>
<gene>
    <name evidence="2" type="ORF">BCR42DRAFT_85533</name>
</gene>
<protein>
    <submittedName>
        <fullName evidence="2">Uncharacterized protein</fullName>
    </submittedName>
</protein>
<evidence type="ECO:0000313" key="2">
    <source>
        <dbReference type="EMBL" id="ORZ24107.1"/>
    </source>
</evidence>
<organism evidence="2 3">
    <name type="scientific">Absidia repens</name>
    <dbReference type="NCBI Taxonomy" id="90262"/>
    <lineage>
        <taxon>Eukaryota</taxon>
        <taxon>Fungi</taxon>
        <taxon>Fungi incertae sedis</taxon>
        <taxon>Mucoromycota</taxon>
        <taxon>Mucoromycotina</taxon>
        <taxon>Mucoromycetes</taxon>
        <taxon>Mucorales</taxon>
        <taxon>Cunninghamellaceae</taxon>
        <taxon>Absidia</taxon>
    </lineage>
</organism>
<sequence>MRYQHGEGLSDIDKLVRSQQLSINRLVKHQQQQQQQQLEQQATMNKFLIQQQSTINSLLRSQQAQLETITRIMQYRQPQKEQPLELEWHTPYEEKPIRRKRTGVTLNENMIPSQNEDSDTGFKALNFYDHHQKPHNDSQDNVCLGLIEHLPQHTSPHKGLTIDNSPQLFVDMSKTDDNMETPIHNSLKPNGSQNNGMDDDEDRSNSTVTAQQQRQQRQQQQQQQQQQQRQQRQQKQKQQQQHQQQQQQQHDNGGQKYERDIKRPLIPAKGNPTSQQVRSMQRQHTLARLMKNGNIENSMKIIENTATDVVRNVASRFPLASNTPWDQLDARLQHYGQNALELELLEHNILIIRCCDQWFARQTMEQMWNLTLKMVKIKIKNKGPSKSGSE</sequence>
<feature type="region of interest" description="Disordered" evidence="1">
    <location>
        <begin position="176"/>
        <end position="256"/>
    </location>
</feature>
<name>A0A1X2IXT0_9FUNG</name>
<evidence type="ECO:0000256" key="1">
    <source>
        <dbReference type="SAM" id="MobiDB-lite"/>
    </source>
</evidence>
<keyword evidence="3" id="KW-1185">Reference proteome</keyword>
<proteinExistence type="predicted"/>
<reference evidence="2 3" key="1">
    <citation type="submission" date="2016-07" db="EMBL/GenBank/DDBJ databases">
        <title>Pervasive Adenine N6-methylation of Active Genes in Fungi.</title>
        <authorList>
            <consortium name="DOE Joint Genome Institute"/>
            <person name="Mondo S.J."/>
            <person name="Dannebaum R.O."/>
            <person name="Kuo R.C."/>
            <person name="Labutti K."/>
            <person name="Haridas S."/>
            <person name="Kuo A."/>
            <person name="Salamov A."/>
            <person name="Ahrendt S.R."/>
            <person name="Lipzen A."/>
            <person name="Sullivan W."/>
            <person name="Andreopoulos W.B."/>
            <person name="Clum A."/>
            <person name="Lindquist E."/>
            <person name="Daum C."/>
            <person name="Ramamoorthy G.K."/>
            <person name="Gryganskyi A."/>
            <person name="Culley D."/>
            <person name="Magnuson J.K."/>
            <person name="James T.Y."/>
            <person name="O'Malley M.A."/>
            <person name="Stajich J.E."/>
            <person name="Spatafora J.W."/>
            <person name="Visel A."/>
            <person name="Grigoriev I.V."/>
        </authorList>
    </citation>
    <scope>NUCLEOTIDE SEQUENCE [LARGE SCALE GENOMIC DNA]</scope>
    <source>
        <strain evidence="2 3">NRRL 1336</strain>
    </source>
</reference>
<evidence type="ECO:0000313" key="3">
    <source>
        <dbReference type="Proteomes" id="UP000193560"/>
    </source>
</evidence>
<feature type="compositionally biased region" description="Polar residues" evidence="1">
    <location>
        <begin position="183"/>
        <end position="196"/>
    </location>
</feature>
<dbReference type="EMBL" id="MCGE01000002">
    <property type="protein sequence ID" value="ORZ24107.1"/>
    <property type="molecule type" value="Genomic_DNA"/>
</dbReference>